<evidence type="ECO:0000313" key="3">
    <source>
        <dbReference type="Proteomes" id="UP001176517"/>
    </source>
</evidence>
<evidence type="ECO:0000259" key="1">
    <source>
        <dbReference type="PROSITE" id="PS50404"/>
    </source>
</evidence>
<feature type="domain" description="GST N-terminal" evidence="1">
    <location>
        <begin position="18"/>
        <end position="107"/>
    </location>
</feature>
<dbReference type="EMBL" id="JAPDMZ010000028">
    <property type="protein sequence ID" value="KAK0555330.1"/>
    <property type="molecule type" value="Genomic_DNA"/>
</dbReference>
<dbReference type="Pfam" id="PF13417">
    <property type="entry name" value="GST_N_3"/>
    <property type="match status" value="1"/>
</dbReference>
<dbReference type="SUPFAM" id="SSF52833">
    <property type="entry name" value="Thioredoxin-like"/>
    <property type="match status" value="1"/>
</dbReference>
<protein>
    <recommendedName>
        <fullName evidence="1">GST N-terminal domain-containing protein</fullName>
    </recommendedName>
</protein>
<accession>A0AAN6GSF0</accession>
<dbReference type="AlphaFoldDB" id="A0AAN6GSF0"/>
<organism evidence="2 3">
    <name type="scientific">Tilletia horrida</name>
    <dbReference type="NCBI Taxonomy" id="155126"/>
    <lineage>
        <taxon>Eukaryota</taxon>
        <taxon>Fungi</taxon>
        <taxon>Dikarya</taxon>
        <taxon>Basidiomycota</taxon>
        <taxon>Ustilaginomycotina</taxon>
        <taxon>Exobasidiomycetes</taxon>
        <taxon>Tilletiales</taxon>
        <taxon>Tilletiaceae</taxon>
        <taxon>Tilletia</taxon>
    </lineage>
</organism>
<dbReference type="Gene3D" id="3.40.30.10">
    <property type="entry name" value="Glutaredoxin"/>
    <property type="match status" value="1"/>
</dbReference>
<name>A0AAN6GSF0_9BASI</name>
<dbReference type="Proteomes" id="UP001176517">
    <property type="component" value="Unassembled WGS sequence"/>
</dbReference>
<proteinExistence type="predicted"/>
<keyword evidence="3" id="KW-1185">Reference proteome</keyword>
<evidence type="ECO:0000313" key="2">
    <source>
        <dbReference type="EMBL" id="KAK0555330.1"/>
    </source>
</evidence>
<reference evidence="2" key="1">
    <citation type="journal article" date="2023" name="PhytoFront">
        <title>Draft Genome Resources of Seven Strains of Tilletia horrida, Causal Agent of Kernel Smut of Rice.</title>
        <authorList>
            <person name="Khanal S."/>
            <person name="Antony Babu S."/>
            <person name="Zhou X.G."/>
        </authorList>
    </citation>
    <scope>NUCLEOTIDE SEQUENCE</scope>
    <source>
        <strain evidence="2">TX6</strain>
    </source>
</reference>
<dbReference type="InterPro" id="IPR036249">
    <property type="entry name" value="Thioredoxin-like_sf"/>
</dbReference>
<gene>
    <name evidence="2" type="ORF">OC846_001758</name>
</gene>
<comment type="caution">
    <text evidence="2">The sequence shown here is derived from an EMBL/GenBank/DDBJ whole genome shotgun (WGS) entry which is preliminary data.</text>
</comment>
<dbReference type="PROSITE" id="PS50404">
    <property type="entry name" value="GST_NTER"/>
    <property type="match status" value="1"/>
</dbReference>
<sequence>MSSSNSPIVLYDVLPNTDSPSERPYALLPNPWITRLVLKQKNIPFTVKPITVTELRASGPGSFRDRLASSLGAQGRPLIPMIEHNGKLIGDNQTIADYLDKQFPDSPSAFLPEITSRDAAQNQLASSLAWHCARQLRNTIGSGHAELIYEQATAMFDPVQREWMRSDEKIGLPGAMDTFRSMNRADLLASTRGHLAGVFSILSPIPAARIEGLEQDEVPNVIQRPADTYPDQSPRLFLSSPTKPGFADFTVFGWFLFTYIADRRLNEAIWTQSSGAAREWLEKEYNSGQDALKGDHRKPGYWPGDIPLRGVPEWADRMLSLYDNYTRRILDGEVLEGEPKVL</sequence>
<dbReference type="InterPro" id="IPR004045">
    <property type="entry name" value="Glutathione_S-Trfase_N"/>
</dbReference>